<proteinExistence type="predicted"/>
<feature type="signal peptide" evidence="1">
    <location>
        <begin position="1"/>
        <end position="20"/>
    </location>
</feature>
<evidence type="ECO:0000256" key="1">
    <source>
        <dbReference type="SAM" id="SignalP"/>
    </source>
</evidence>
<dbReference type="AlphaFoldDB" id="A0A7W5AUY9"/>
<keyword evidence="3" id="KW-1185">Reference proteome</keyword>
<dbReference type="RefSeq" id="WP_246427409.1">
    <property type="nucleotide sequence ID" value="NZ_JACHXK010000001.1"/>
</dbReference>
<keyword evidence="1" id="KW-0732">Signal</keyword>
<organism evidence="2 3">
    <name type="scientific">Paenibacillus phyllosphaerae</name>
    <dbReference type="NCBI Taxonomy" id="274593"/>
    <lineage>
        <taxon>Bacteria</taxon>
        <taxon>Bacillati</taxon>
        <taxon>Bacillota</taxon>
        <taxon>Bacilli</taxon>
        <taxon>Bacillales</taxon>
        <taxon>Paenibacillaceae</taxon>
        <taxon>Paenibacillus</taxon>
    </lineage>
</organism>
<feature type="chain" id="PRO_5039172742" evidence="1">
    <location>
        <begin position="21"/>
        <end position="365"/>
    </location>
</feature>
<accession>A0A7W5AUY9</accession>
<dbReference type="Proteomes" id="UP000570361">
    <property type="component" value="Unassembled WGS sequence"/>
</dbReference>
<evidence type="ECO:0000313" key="3">
    <source>
        <dbReference type="Proteomes" id="UP000570361"/>
    </source>
</evidence>
<gene>
    <name evidence="2" type="ORF">FHS18_000679</name>
</gene>
<comment type="caution">
    <text evidence="2">The sequence shown here is derived from an EMBL/GenBank/DDBJ whole genome shotgun (WGS) entry which is preliminary data.</text>
</comment>
<dbReference type="EMBL" id="JACHXK010000001">
    <property type="protein sequence ID" value="MBB3108651.1"/>
    <property type="molecule type" value="Genomic_DNA"/>
</dbReference>
<sequence>MAAIIRIVMCCALSAVSVLLNVAAASGSAEPIRISIQTSPKAVPATELPLPSADWKKAFEHAAETKGSGPPVTDMVVLQGEHRYAVNGDYQLYDAQQGTLITLPADYRRMLRGYMAWLRSVHYGELLTWPQAKQVLTMKSRFTVHDLETGLRFHVQRRAGSTHADVQPLTKQDTRIMKQIYSGKWTWKRRAIVVEKDGHTIAASMHGMPHGGDGIPDNDFDGHFCIHFLGSSTHKTATVDPDHQTMVHKAAGELYRYADRSSAANVIALFFIAINQQDPEVMSALFQVRNHPGLQAALAELGQITAIKRVTDLPDEADDGMLVRNIEARAVVYRLEKRKEERTFVFQLRRSGPWQPWKIEAVESK</sequence>
<name>A0A7W5AUY9_9BACL</name>
<evidence type="ECO:0000313" key="2">
    <source>
        <dbReference type="EMBL" id="MBB3108651.1"/>
    </source>
</evidence>
<reference evidence="2 3" key="1">
    <citation type="submission" date="2020-08" db="EMBL/GenBank/DDBJ databases">
        <title>Genomic Encyclopedia of Type Strains, Phase III (KMG-III): the genomes of soil and plant-associated and newly described type strains.</title>
        <authorList>
            <person name="Whitman W."/>
        </authorList>
    </citation>
    <scope>NUCLEOTIDE SEQUENCE [LARGE SCALE GENOMIC DNA]</scope>
    <source>
        <strain evidence="2 3">CECT 5862</strain>
    </source>
</reference>
<protein>
    <submittedName>
        <fullName evidence="2">Uncharacterized protein</fullName>
    </submittedName>
</protein>